<dbReference type="Gene3D" id="1.10.260.40">
    <property type="entry name" value="lambda repressor-like DNA-binding domains"/>
    <property type="match status" value="1"/>
</dbReference>
<dbReference type="GO" id="GO:0003677">
    <property type="term" value="F:DNA binding"/>
    <property type="evidence" value="ECO:0007669"/>
    <property type="project" value="InterPro"/>
</dbReference>
<dbReference type="AlphaFoldDB" id="C7XQE2"/>
<evidence type="ECO:0000313" key="3">
    <source>
        <dbReference type="Proteomes" id="UP000016231"/>
    </source>
</evidence>
<dbReference type="SMART" id="SM00530">
    <property type="entry name" value="HTH_XRE"/>
    <property type="match status" value="1"/>
</dbReference>
<accession>C7XQE2</accession>
<reference evidence="2 3" key="1">
    <citation type="submission" date="2013-08" db="EMBL/GenBank/DDBJ databases">
        <title>The Genome Sequence of Fusobacterium sp. 3_1_36A2.</title>
        <authorList>
            <consortium name="The Broad Institute Genome Sequencing Platform"/>
            <person name="Earl A."/>
            <person name="Ward D."/>
            <person name="Feldgarden M."/>
            <person name="Gevers D."/>
            <person name="Strauss J."/>
            <person name="White A."/>
            <person name="Allen-Vercoe E."/>
            <person name="Walker B."/>
            <person name="Young S.K."/>
            <person name="Zeng Q."/>
            <person name="Gargeya S."/>
            <person name="Fitzgerald M."/>
            <person name="Haas B."/>
            <person name="Abouelleil A."/>
            <person name="Alvarado L."/>
            <person name="Arachchi H.M."/>
            <person name="Berlin A.M."/>
            <person name="Chapman S.B."/>
            <person name="Goldberg J."/>
            <person name="Griggs A."/>
            <person name="Gujja S."/>
            <person name="Hansen M."/>
            <person name="Howarth C."/>
            <person name="Imamovic A."/>
            <person name="Larimer J."/>
            <person name="McCowen C."/>
            <person name="Montmayeur A."/>
            <person name="Murphy C."/>
            <person name="Neiman D."/>
            <person name="Pearson M."/>
            <person name="Priest M."/>
            <person name="Roberts A."/>
            <person name="Saif S."/>
            <person name="Shea T."/>
            <person name="Sisk P."/>
            <person name="Sykes S."/>
            <person name="Wortman J."/>
            <person name="Nusbaum C."/>
            <person name="Birren B."/>
        </authorList>
    </citation>
    <scope>NUCLEOTIDE SEQUENCE [LARGE SCALE GENOMIC DNA]</scope>
    <source>
        <strain evidence="2 3">3_1_36A2</strain>
    </source>
</reference>
<name>C7XQE2_FUSVC</name>
<dbReference type="SUPFAM" id="SSF47413">
    <property type="entry name" value="lambda repressor-like DNA-binding domains"/>
    <property type="match status" value="1"/>
</dbReference>
<dbReference type="CDD" id="cd00093">
    <property type="entry name" value="HTH_XRE"/>
    <property type="match status" value="1"/>
</dbReference>
<dbReference type="HOGENOM" id="CLU_066192_4_0_0"/>
<organism evidence="2 3">
    <name type="scientific">Fusobacterium vincentii 3_1_36A2</name>
    <dbReference type="NCBI Taxonomy" id="469604"/>
    <lineage>
        <taxon>Bacteria</taxon>
        <taxon>Fusobacteriati</taxon>
        <taxon>Fusobacteriota</taxon>
        <taxon>Fusobacteriia</taxon>
        <taxon>Fusobacteriales</taxon>
        <taxon>Fusobacteriaceae</taxon>
        <taxon>Fusobacterium</taxon>
    </lineage>
</organism>
<dbReference type="InterPro" id="IPR010982">
    <property type="entry name" value="Lambda_DNA-bd_dom_sf"/>
</dbReference>
<dbReference type="STRING" id="469604.HMPREF0946_01108"/>
<evidence type="ECO:0000259" key="1">
    <source>
        <dbReference type="PROSITE" id="PS50943"/>
    </source>
</evidence>
<dbReference type="KEGG" id="fnc:HMPREF0946_01108"/>
<gene>
    <name evidence="2" type="ORF">HMPREF0946_01108</name>
</gene>
<dbReference type="InterPro" id="IPR001387">
    <property type="entry name" value="Cro/C1-type_HTH"/>
</dbReference>
<dbReference type="eggNOG" id="COG1476">
    <property type="taxonomic scope" value="Bacteria"/>
</dbReference>
<protein>
    <recommendedName>
        <fullName evidence="1">HTH cro/C1-type domain-containing protein</fullName>
    </recommendedName>
</protein>
<dbReference type="OrthoDB" id="90319at2"/>
<proteinExistence type="predicted"/>
<dbReference type="RefSeq" id="WP_008799899.1">
    <property type="nucleotide sequence ID" value="NC_022196.1"/>
</dbReference>
<sequence>MADLSITLKKLREKKGITQQELVKLSGVGQGTIGDIERGKIKKSRLETLEKIAKALKLDEEERKELFSVLVPKDIGIKILQNPLYRQLDSRGKRQFNDIIEQSALMFNDETISEEDKERVLMAIQSAFFIAKEKNKIKK</sequence>
<dbReference type="Proteomes" id="UP000016231">
    <property type="component" value="Chromosome"/>
</dbReference>
<dbReference type="PROSITE" id="PS50943">
    <property type="entry name" value="HTH_CROC1"/>
    <property type="match status" value="1"/>
</dbReference>
<dbReference type="EMBL" id="CP003700">
    <property type="protein sequence ID" value="EEU33035.1"/>
    <property type="molecule type" value="Genomic_DNA"/>
</dbReference>
<dbReference type="Pfam" id="PF01381">
    <property type="entry name" value="HTH_3"/>
    <property type="match status" value="1"/>
</dbReference>
<feature type="domain" description="HTH cro/C1-type" evidence="1">
    <location>
        <begin position="8"/>
        <end position="63"/>
    </location>
</feature>
<evidence type="ECO:0000313" key="2">
    <source>
        <dbReference type="EMBL" id="EEU33035.1"/>
    </source>
</evidence>